<sequence>MRLPTALLVLGLGLSASPAAASPLTSLARDVARLESVRAIKDVQKSFAQLAQFGQWRAMADLFAAEGEVRWGRGGTLDLADADVVRGPNAVEEWLRADAGAMDGAGAGSLNAHLTEEPLVSLAENGTFARARWQVLRLMGDGAGATRIQGGVYENEYVWDAGAGLGQCRAGITIPLEADAEGEDDEIDVDEIAYRIDQLNDEDQVRNLQHSYGYYVDQRLWTHVVDLIRAVLEEWMGAENLTEGILNEYPMFDVMVEVDPDGRSATARGLEIGMIGDTSKKQGKWEFNVFRNTFVKDEETGLWKIKTLGITRLIHAPGEWRARAIPDAYNPSLSTEPSNTTAADRVQVLRNRYAQSSAFDETENVGSAYGYFADDIRCQHFADLHAACLARYNTNTPNPQRPNVPYHWRLQPVILASPDGRSTSMRTKLLQFGTSSGSKGGFTGVWGFNGGMYHDHWKDGWAASQRRSKREEEEDGGSVQQHEQQKIAPRQGGGLASYPPDVDLKDPKLGEREAGLPGGPTATVVYPQILPMWFSYRNPVSGRLPYHYWGPGCVPCRGAKPEWALTANGYQEPPMGPTLVGASWEGDDLVVMVGVGPEEADAGIVELRAVDEDGGSVLVDSAALSGGNAVFSVAEEVRVREDAELVAVYLGNDNVRPGRAKAKSWAAVV</sequence>
<feature type="region of interest" description="Disordered" evidence="1">
    <location>
        <begin position="464"/>
        <end position="518"/>
    </location>
</feature>
<evidence type="ECO:0000313" key="5">
    <source>
        <dbReference type="Proteomes" id="UP000838763"/>
    </source>
</evidence>
<dbReference type="Proteomes" id="UP000838763">
    <property type="component" value="Unassembled WGS sequence"/>
</dbReference>
<dbReference type="OrthoDB" id="5175824at2759"/>
<dbReference type="AlphaFoldDB" id="A0A9P1M835"/>
<accession>A0A9P1M835</accession>
<reference evidence="4" key="1">
    <citation type="submission" date="2022-11" db="EMBL/GenBank/DDBJ databases">
        <authorList>
            <person name="Scott C."/>
            <person name="Bruce N."/>
        </authorList>
    </citation>
    <scope>NUCLEOTIDE SEQUENCE</scope>
</reference>
<protein>
    <recommendedName>
        <fullName evidence="3">SnoaL-like domain-containing protein</fullName>
    </recommendedName>
</protein>
<dbReference type="Gene3D" id="3.10.450.50">
    <property type="match status" value="2"/>
</dbReference>
<keyword evidence="5" id="KW-1185">Reference proteome</keyword>
<gene>
    <name evidence="4" type="ORF">PPNO1_LOCUS2943</name>
</gene>
<name>A0A9P1M835_9PEZI</name>
<evidence type="ECO:0000256" key="1">
    <source>
        <dbReference type="SAM" id="MobiDB-lite"/>
    </source>
</evidence>
<evidence type="ECO:0000259" key="3">
    <source>
        <dbReference type="Pfam" id="PF13577"/>
    </source>
</evidence>
<feature type="signal peptide" evidence="2">
    <location>
        <begin position="1"/>
        <end position="21"/>
    </location>
</feature>
<feature type="compositionally biased region" description="Basic and acidic residues" evidence="1">
    <location>
        <begin position="502"/>
        <end position="514"/>
    </location>
</feature>
<evidence type="ECO:0000256" key="2">
    <source>
        <dbReference type="SAM" id="SignalP"/>
    </source>
</evidence>
<dbReference type="Pfam" id="PF13577">
    <property type="entry name" value="SnoaL_4"/>
    <property type="match status" value="1"/>
</dbReference>
<feature type="chain" id="PRO_5040275225" description="SnoaL-like domain-containing protein" evidence="2">
    <location>
        <begin position="22"/>
        <end position="669"/>
    </location>
</feature>
<feature type="domain" description="SnoaL-like" evidence="3">
    <location>
        <begin position="33"/>
        <end position="162"/>
    </location>
</feature>
<proteinExistence type="predicted"/>
<comment type="caution">
    <text evidence="4">The sequence shown here is derived from an EMBL/GenBank/DDBJ whole genome shotgun (WGS) entry which is preliminary data.</text>
</comment>
<dbReference type="SUPFAM" id="SSF54427">
    <property type="entry name" value="NTF2-like"/>
    <property type="match status" value="2"/>
</dbReference>
<keyword evidence="2" id="KW-0732">Signal</keyword>
<dbReference type="EMBL" id="CALLCH030000007">
    <property type="protein sequence ID" value="CAI4213193.1"/>
    <property type="molecule type" value="Genomic_DNA"/>
</dbReference>
<dbReference type="InterPro" id="IPR032710">
    <property type="entry name" value="NTF2-like_dom_sf"/>
</dbReference>
<organism evidence="4 5">
    <name type="scientific">Parascedosporium putredinis</name>
    <dbReference type="NCBI Taxonomy" id="1442378"/>
    <lineage>
        <taxon>Eukaryota</taxon>
        <taxon>Fungi</taxon>
        <taxon>Dikarya</taxon>
        <taxon>Ascomycota</taxon>
        <taxon>Pezizomycotina</taxon>
        <taxon>Sordariomycetes</taxon>
        <taxon>Hypocreomycetidae</taxon>
        <taxon>Microascales</taxon>
        <taxon>Microascaceae</taxon>
        <taxon>Parascedosporium</taxon>
    </lineage>
</organism>
<evidence type="ECO:0000313" key="4">
    <source>
        <dbReference type="EMBL" id="CAI4213193.1"/>
    </source>
</evidence>
<dbReference type="InterPro" id="IPR037401">
    <property type="entry name" value="SnoaL-like"/>
</dbReference>